<evidence type="ECO:0000313" key="3">
    <source>
        <dbReference type="Proteomes" id="UP000004129"/>
    </source>
</evidence>
<keyword evidence="1" id="KW-1133">Transmembrane helix</keyword>
<accession>G5GRQ0</accession>
<dbReference type="PIRSF" id="PIRSF016789">
    <property type="entry name" value="DUF454"/>
    <property type="match status" value="1"/>
</dbReference>
<dbReference type="InterPro" id="IPR007401">
    <property type="entry name" value="DUF454"/>
</dbReference>
<dbReference type="HOGENOM" id="CLU_113299_3_0_9"/>
<feature type="transmembrane region" description="Helical" evidence="1">
    <location>
        <begin position="100"/>
        <end position="117"/>
    </location>
</feature>
<dbReference type="Proteomes" id="UP000004129">
    <property type="component" value="Unassembled WGS sequence"/>
</dbReference>
<dbReference type="PANTHER" id="PTHR35813:SF1">
    <property type="entry name" value="INNER MEMBRANE PROTEIN YBAN"/>
    <property type="match status" value="1"/>
</dbReference>
<dbReference type="eggNOG" id="COG2832">
    <property type="taxonomic scope" value="Bacteria"/>
</dbReference>
<organism evidence="2 3">
    <name type="scientific">Selenomonas infelix ATCC 43532</name>
    <dbReference type="NCBI Taxonomy" id="679201"/>
    <lineage>
        <taxon>Bacteria</taxon>
        <taxon>Bacillati</taxon>
        <taxon>Bacillota</taxon>
        <taxon>Negativicutes</taxon>
        <taxon>Selenomonadales</taxon>
        <taxon>Selenomonadaceae</taxon>
        <taxon>Selenomonas</taxon>
    </lineage>
</organism>
<dbReference type="EMBL" id="ACZM01000019">
    <property type="protein sequence ID" value="EHG18793.1"/>
    <property type="molecule type" value="Genomic_DNA"/>
</dbReference>
<dbReference type="Pfam" id="PF04304">
    <property type="entry name" value="DUF454"/>
    <property type="match status" value="1"/>
</dbReference>
<dbReference type="OrthoDB" id="5690292at2"/>
<dbReference type="GO" id="GO:0005886">
    <property type="term" value="C:plasma membrane"/>
    <property type="evidence" value="ECO:0007669"/>
    <property type="project" value="TreeGrafter"/>
</dbReference>
<keyword evidence="1" id="KW-0812">Transmembrane</keyword>
<feature type="transmembrane region" description="Helical" evidence="1">
    <location>
        <begin position="6"/>
        <end position="39"/>
    </location>
</feature>
<keyword evidence="1" id="KW-0472">Membrane</keyword>
<comment type="caution">
    <text evidence="2">The sequence shown here is derived from an EMBL/GenBank/DDBJ whole genome shotgun (WGS) entry which is preliminary data.</text>
</comment>
<reference evidence="2 3" key="1">
    <citation type="submission" date="2011-08" db="EMBL/GenBank/DDBJ databases">
        <title>The Genome Sequence of Selenomonas infelix ATCC 43532.</title>
        <authorList>
            <consortium name="The Broad Institute Genome Sequencing Platform"/>
            <person name="Earl A."/>
            <person name="Ward D."/>
            <person name="Feldgarden M."/>
            <person name="Gevers D."/>
            <person name="Izard J."/>
            <person name="Blanton J.M."/>
            <person name="Baranova O.V."/>
            <person name="Dewhirst F.E."/>
            <person name="Young S.K."/>
            <person name="Zeng Q."/>
            <person name="Gargeya S."/>
            <person name="Fitzgerald M."/>
            <person name="Haas B."/>
            <person name="Abouelleil A."/>
            <person name="Alvarado L."/>
            <person name="Arachchi H.M."/>
            <person name="Berlin A."/>
            <person name="Brown A."/>
            <person name="Chapman S.B."/>
            <person name="Chen Z."/>
            <person name="Dunbar C."/>
            <person name="Freedman E."/>
            <person name="Gearin G."/>
            <person name="Gellesch M."/>
            <person name="Goldberg J."/>
            <person name="Griggs A."/>
            <person name="Gujja S."/>
            <person name="Heiman D."/>
            <person name="Howarth C."/>
            <person name="Larson L."/>
            <person name="Lui A."/>
            <person name="MacDonald P.J.P."/>
            <person name="Montmayeur A."/>
            <person name="Murphy C."/>
            <person name="Neiman D."/>
            <person name="Pearson M."/>
            <person name="Priest M."/>
            <person name="Roberts A."/>
            <person name="Saif S."/>
            <person name="Shea T."/>
            <person name="Shenoy N."/>
            <person name="Sisk P."/>
            <person name="Stolte C."/>
            <person name="Sykes S."/>
            <person name="Wortman J."/>
            <person name="Nusbaum C."/>
            <person name="Birren B."/>
        </authorList>
    </citation>
    <scope>NUCLEOTIDE SEQUENCE [LARGE SCALE GENOMIC DNA]</scope>
    <source>
        <strain evidence="2 3">ATCC 43532</strain>
    </source>
</reference>
<dbReference type="AlphaFoldDB" id="G5GRQ0"/>
<evidence type="ECO:0000313" key="2">
    <source>
        <dbReference type="EMBL" id="EHG18793.1"/>
    </source>
</evidence>
<evidence type="ECO:0000256" key="1">
    <source>
        <dbReference type="SAM" id="Phobius"/>
    </source>
</evidence>
<proteinExistence type="predicted"/>
<evidence type="ECO:0008006" key="4">
    <source>
        <dbReference type="Google" id="ProtNLM"/>
    </source>
</evidence>
<feature type="transmembrane region" description="Helical" evidence="1">
    <location>
        <begin position="78"/>
        <end position="94"/>
    </location>
</feature>
<gene>
    <name evidence="2" type="ORF">HMPREF9334_01931</name>
</gene>
<dbReference type="STRING" id="679201.HMPREF9334_01931"/>
<dbReference type="PATRIC" id="fig|679201.3.peg.1946"/>
<dbReference type="RefSeq" id="WP_006693366.1">
    <property type="nucleotide sequence ID" value="NZ_JH376800.1"/>
</dbReference>
<name>G5GRQ0_9FIRM</name>
<dbReference type="PANTHER" id="PTHR35813">
    <property type="entry name" value="INNER MEMBRANE PROTEIN YBAN"/>
    <property type="match status" value="1"/>
</dbReference>
<protein>
    <recommendedName>
        <fullName evidence="4">Inner membrane protein YbaN</fullName>
    </recommendedName>
</protein>
<sequence>MLLKKFFFVTLGLISLGLGILGVFLPVLPTVPFVLLAAYCFTRGSRRLDAWLRTTRIHRETVRLMEDSRRGMTRAKKLRILLPVTAIMGLSFYVTDFLPARILLGAVWTAHLIFLLCRVPTIRGET</sequence>
<keyword evidence="3" id="KW-1185">Reference proteome</keyword>